<keyword evidence="9" id="KW-1185">Reference proteome</keyword>
<feature type="transmembrane region" description="Helical" evidence="6">
    <location>
        <begin position="241"/>
        <end position="265"/>
    </location>
</feature>
<feature type="transmembrane region" description="Helical" evidence="6">
    <location>
        <begin position="56"/>
        <end position="82"/>
    </location>
</feature>
<evidence type="ECO:0000259" key="7">
    <source>
        <dbReference type="Pfam" id="PF05425"/>
    </source>
</evidence>
<keyword evidence="2" id="KW-1003">Cell membrane</keyword>
<evidence type="ECO:0000256" key="6">
    <source>
        <dbReference type="SAM" id="Phobius"/>
    </source>
</evidence>
<dbReference type="RefSeq" id="WP_011505163.1">
    <property type="nucleotide sequence ID" value="NC_007960.1"/>
</dbReference>
<proteinExistence type="predicted"/>
<evidence type="ECO:0000256" key="1">
    <source>
        <dbReference type="ARBA" id="ARBA00004651"/>
    </source>
</evidence>
<dbReference type="InterPro" id="IPR008457">
    <property type="entry name" value="Cu-R_CopD_dom"/>
</dbReference>
<feature type="transmembrane region" description="Helical" evidence="6">
    <location>
        <begin position="135"/>
        <end position="159"/>
    </location>
</feature>
<dbReference type="NCBIfam" id="NF033808">
    <property type="entry name" value="copper_CopD"/>
    <property type="match status" value="1"/>
</dbReference>
<evidence type="ECO:0000256" key="3">
    <source>
        <dbReference type="ARBA" id="ARBA00022692"/>
    </source>
</evidence>
<dbReference type="eggNOG" id="COG1276">
    <property type="taxonomic scope" value="Bacteria"/>
</dbReference>
<reference evidence="9" key="1">
    <citation type="submission" date="2006-03" db="EMBL/GenBank/DDBJ databases">
        <title>Complete sequence of plasmid 2 of Nitrobacter hamburgensis X14.</title>
        <authorList>
            <consortium name="US DOE Joint Genome Institute"/>
            <person name="Copeland A."/>
            <person name="Lucas S."/>
            <person name="Lapidus A."/>
            <person name="Barry K."/>
            <person name="Detter J.C."/>
            <person name="Glavina del Rio T."/>
            <person name="Hammon N."/>
            <person name="Israni S."/>
            <person name="Dalin E."/>
            <person name="Tice H."/>
            <person name="Pitluck S."/>
            <person name="Chain P."/>
            <person name="Malfatti S."/>
            <person name="Shin M."/>
            <person name="Vergez L."/>
            <person name="Schmutz J."/>
            <person name="Larimer F."/>
            <person name="Land M."/>
            <person name="Hauser L."/>
            <person name="Kyrpides N."/>
            <person name="Ivanova N."/>
            <person name="Ward B."/>
            <person name="Arp D."/>
            <person name="Klotz M."/>
            <person name="Stein L."/>
            <person name="O'Mullan G."/>
            <person name="Starkenburg S."/>
            <person name="Sayavedra L."/>
            <person name="Poret-Peterson A.T."/>
            <person name="Gentry M.E."/>
            <person name="Bruce D."/>
            <person name="Richardson P."/>
        </authorList>
    </citation>
    <scope>NUCLEOTIDE SEQUENCE [LARGE SCALE GENOMIC DNA]</scope>
    <source>
        <strain evidence="9">DSM 10229 / NCIMB 13809 / X14</strain>
        <plasmid evidence="9">Plasmid pNITHX2</plasmid>
    </source>
</reference>
<sequence length="319" mass="33468">MDWLETVNDPLIVVRAIHFTATAVTAGSMLFRVAVAEPALGSGAPATAARMQSLSVAWIGLAIAAVSGAIWVLLEAAAMSGLSLSEAMTADILSTVLNETQFGLVSEIRLALASTLAACLACSRMPWTRWPALTSAFGLIAALAWAGHAGSSVGLIGLLHLTADVLHLTAAAAWIGALVPLAMLLAVARRRQDFVWTSLARHATQRFSTLGLLSVGVLLITGVVNACILVGSFYALQATEYGRLVILKTALFAVMLLLAAANRFWLMPQLAPLSRTDMQIDALRRLTRNSVLEIILGVAVIAIVGALGILHPAIHIALA</sequence>
<dbReference type="KEGG" id="nha:Nham_4397"/>
<keyword evidence="4 6" id="KW-1133">Transmembrane helix</keyword>
<dbReference type="Pfam" id="PF05425">
    <property type="entry name" value="CopD"/>
    <property type="match status" value="1"/>
</dbReference>
<dbReference type="EMBL" id="CP000321">
    <property type="protein sequence ID" value="ABE64983.1"/>
    <property type="molecule type" value="Genomic_DNA"/>
</dbReference>
<dbReference type="Proteomes" id="UP000001953">
    <property type="component" value="Plasmid 2"/>
</dbReference>
<dbReference type="GO" id="GO:0006825">
    <property type="term" value="P:copper ion transport"/>
    <property type="evidence" value="ECO:0007669"/>
    <property type="project" value="InterPro"/>
</dbReference>
<feature type="transmembrane region" description="Helical" evidence="6">
    <location>
        <begin position="12"/>
        <end position="35"/>
    </location>
</feature>
<dbReference type="GO" id="GO:0005886">
    <property type="term" value="C:plasma membrane"/>
    <property type="evidence" value="ECO:0007669"/>
    <property type="project" value="UniProtKB-SubCell"/>
</dbReference>
<name>Q1QFL4_NITHX</name>
<dbReference type="OrthoDB" id="8255956at2"/>
<comment type="subcellular location">
    <subcellularLocation>
        <location evidence="1">Cell membrane</location>
        <topology evidence="1">Multi-pass membrane protein</topology>
    </subcellularLocation>
</comment>
<keyword evidence="3 6" id="KW-0812">Transmembrane</keyword>
<keyword evidence="5 6" id="KW-0472">Membrane</keyword>
<protein>
    <submittedName>
        <fullName evidence="8">Copper resistance D</fullName>
    </submittedName>
</protein>
<feature type="transmembrane region" description="Helical" evidence="6">
    <location>
        <begin position="209"/>
        <end position="235"/>
    </location>
</feature>
<keyword evidence="8" id="KW-0614">Plasmid</keyword>
<evidence type="ECO:0000313" key="8">
    <source>
        <dbReference type="EMBL" id="ABE64983.1"/>
    </source>
</evidence>
<evidence type="ECO:0000256" key="4">
    <source>
        <dbReference type="ARBA" id="ARBA00022989"/>
    </source>
</evidence>
<organism evidence="8 9">
    <name type="scientific">Nitrobacter hamburgensis (strain DSM 10229 / NCIMB 13809 / X14)</name>
    <dbReference type="NCBI Taxonomy" id="323097"/>
    <lineage>
        <taxon>Bacteria</taxon>
        <taxon>Pseudomonadati</taxon>
        <taxon>Pseudomonadota</taxon>
        <taxon>Alphaproteobacteria</taxon>
        <taxon>Hyphomicrobiales</taxon>
        <taxon>Nitrobacteraceae</taxon>
        <taxon>Nitrobacter</taxon>
    </lineage>
</organism>
<gene>
    <name evidence="8" type="ordered locus">Nham_4397</name>
</gene>
<feature type="transmembrane region" description="Helical" evidence="6">
    <location>
        <begin position="294"/>
        <end position="318"/>
    </location>
</feature>
<geneLocation type="plasmid" evidence="9">
    <name>pNITHX2</name>
</geneLocation>
<dbReference type="InterPro" id="IPR032694">
    <property type="entry name" value="CopC/D"/>
</dbReference>
<dbReference type="InterPro" id="IPR047689">
    <property type="entry name" value="CopD"/>
</dbReference>
<evidence type="ECO:0000313" key="9">
    <source>
        <dbReference type="Proteomes" id="UP000001953"/>
    </source>
</evidence>
<dbReference type="PANTHER" id="PTHR34820">
    <property type="entry name" value="INNER MEMBRANE PROTEIN YEBZ"/>
    <property type="match status" value="1"/>
</dbReference>
<feature type="transmembrane region" description="Helical" evidence="6">
    <location>
        <begin position="165"/>
        <end position="188"/>
    </location>
</feature>
<evidence type="ECO:0000256" key="2">
    <source>
        <dbReference type="ARBA" id="ARBA00022475"/>
    </source>
</evidence>
<accession>Q1QFL4</accession>
<dbReference type="PANTHER" id="PTHR34820:SF4">
    <property type="entry name" value="INNER MEMBRANE PROTEIN YEBZ"/>
    <property type="match status" value="1"/>
</dbReference>
<evidence type="ECO:0000256" key="5">
    <source>
        <dbReference type="ARBA" id="ARBA00023136"/>
    </source>
</evidence>
<feature type="domain" description="Copper resistance protein D" evidence="7">
    <location>
        <begin position="202"/>
        <end position="307"/>
    </location>
</feature>
<dbReference type="HOGENOM" id="CLU_075540_0_0_5"/>
<dbReference type="AlphaFoldDB" id="Q1QFL4"/>